<evidence type="ECO:0000313" key="3">
    <source>
        <dbReference type="Proteomes" id="UP000285146"/>
    </source>
</evidence>
<accession>A0A423XE65</accession>
<protein>
    <submittedName>
        <fullName evidence="2">Uncharacterized protein</fullName>
    </submittedName>
</protein>
<dbReference type="AlphaFoldDB" id="A0A423XE65"/>
<sequence>MKKNHGLRVDRCAADYYWTSESEQKFVLDITGHCYLNAGLDSSKRAYRMTSHSNAGQESPTTSSTTSIPTIDSNSDMEEDANNEMTEEEIERWYARAYDRGSAKPMKEPLTAPWGLPISDADVEKLKVGFRSRDMEDRWDILIEDPDEKGNVSIHILRSWLQEDCYILHIVPKPSNEDGGTAKIESITWEGNKGGLQCNTEQAKKEAVILSRNLLHAEFEKLPHYPSSEFYDRRGYKKLNAE</sequence>
<dbReference type="EMBL" id="LKEB01000014">
    <property type="protein sequence ID" value="ROW14395.1"/>
    <property type="molecule type" value="Genomic_DNA"/>
</dbReference>
<reference evidence="2 3" key="1">
    <citation type="submission" date="2015-09" db="EMBL/GenBank/DDBJ databases">
        <title>Host preference determinants of Valsa canker pathogens revealed by comparative genomics.</title>
        <authorList>
            <person name="Yin Z."/>
            <person name="Huang L."/>
        </authorList>
    </citation>
    <scope>NUCLEOTIDE SEQUENCE [LARGE SCALE GENOMIC DNA]</scope>
    <source>
        <strain evidence="2 3">SXYLt</strain>
    </source>
</reference>
<comment type="caution">
    <text evidence="2">The sequence shown here is derived from an EMBL/GenBank/DDBJ whole genome shotgun (WGS) entry which is preliminary data.</text>
</comment>
<dbReference type="Proteomes" id="UP000285146">
    <property type="component" value="Unassembled WGS sequence"/>
</dbReference>
<name>A0A423XE65_9PEZI</name>
<dbReference type="InParanoid" id="A0A423XE65"/>
<feature type="region of interest" description="Disordered" evidence="1">
    <location>
        <begin position="49"/>
        <end position="86"/>
    </location>
</feature>
<evidence type="ECO:0000313" key="2">
    <source>
        <dbReference type="EMBL" id="ROW14395.1"/>
    </source>
</evidence>
<dbReference type="OrthoDB" id="4521980at2759"/>
<organism evidence="2 3">
    <name type="scientific">Cytospora leucostoma</name>
    <dbReference type="NCBI Taxonomy" id="1230097"/>
    <lineage>
        <taxon>Eukaryota</taxon>
        <taxon>Fungi</taxon>
        <taxon>Dikarya</taxon>
        <taxon>Ascomycota</taxon>
        <taxon>Pezizomycotina</taxon>
        <taxon>Sordariomycetes</taxon>
        <taxon>Sordariomycetidae</taxon>
        <taxon>Diaporthales</taxon>
        <taxon>Cytosporaceae</taxon>
        <taxon>Cytospora</taxon>
    </lineage>
</organism>
<gene>
    <name evidence="2" type="ORF">VPNG_03975</name>
</gene>
<dbReference type="STRING" id="1230097.A0A423XE65"/>
<feature type="compositionally biased region" description="Acidic residues" evidence="1">
    <location>
        <begin position="75"/>
        <end position="86"/>
    </location>
</feature>
<feature type="compositionally biased region" description="Low complexity" evidence="1">
    <location>
        <begin position="59"/>
        <end position="74"/>
    </location>
</feature>
<evidence type="ECO:0000256" key="1">
    <source>
        <dbReference type="SAM" id="MobiDB-lite"/>
    </source>
</evidence>
<keyword evidence="3" id="KW-1185">Reference proteome</keyword>
<proteinExistence type="predicted"/>